<organism evidence="18 19">
    <name type="scientific">Sipha flava</name>
    <name type="common">yellow sugarcane aphid</name>
    <dbReference type="NCBI Taxonomy" id="143950"/>
    <lineage>
        <taxon>Eukaryota</taxon>
        <taxon>Metazoa</taxon>
        <taxon>Ecdysozoa</taxon>
        <taxon>Arthropoda</taxon>
        <taxon>Hexapoda</taxon>
        <taxon>Insecta</taxon>
        <taxon>Pterygota</taxon>
        <taxon>Neoptera</taxon>
        <taxon>Paraneoptera</taxon>
        <taxon>Hemiptera</taxon>
        <taxon>Sternorrhyncha</taxon>
        <taxon>Aphidomorpha</taxon>
        <taxon>Aphidoidea</taxon>
        <taxon>Aphididae</taxon>
        <taxon>Sipha</taxon>
    </lineage>
</organism>
<feature type="repeat" description="FG-GAP" evidence="12">
    <location>
        <begin position="300"/>
        <end position="365"/>
    </location>
</feature>
<feature type="chain" id="PRO_5034333629" evidence="13">
    <location>
        <begin position="24"/>
        <end position="1168"/>
    </location>
</feature>
<evidence type="ECO:0000256" key="7">
    <source>
        <dbReference type="ARBA" id="ARBA00022989"/>
    </source>
</evidence>
<comment type="subcellular location">
    <subcellularLocation>
        <location evidence="1 13">Membrane</location>
        <topology evidence="1 13">Single-pass type I membrane protein</topology>
    </subcellularLocation>
</comment>
<dbReference type="InterPro" id="IPR013649">
    <property type="entry name" value="Integrin_alpha_Ig-like_1"/>
</dbReference>
<evidence type="ECO:0000256" key="1">
    <source>
        <dbReference type="ARBA" id="ARBA00004479"/>
    </source>
</evidence>
<dbReference type="InterPro" id="IPR032695">
    <property type="entry name" value="Integrin_dom_sf"/>
</dbReference>
<dbReference type="GO" id="GO:0033627">
    <property type="term" value="P:cell adhesion mediated by integrin"/>
    <property type="evidence" value="ECO:0007669"/>
    <property type="project" value="TreeGrafter"/>
</dbReference>
<dbReference type="GO" id="GO:0008305">
    <property type="term" value="C:integrin complex"/>
    <property type="evidence" value="ECO:0007669"/>
    <property type="project" value="InterPro"/>
</dbReference>
<evidence type="ECO:0000313" key="18">
    <source>
        <dbReference type="Proteomes" id="UP000694846"/>
    </source>
</evidence>
<comment type="similarity">
    <text evidence="2 13">Belongs to the integrin alpha chain family.</text>
</comment>
<dbReference type="SUPFAM" id="SSF69179">
    <property type="entry name" value="Integrin domains"/>
    <property type="match status" value="3"/>
</dbReference>
<evidence type="ECO:0000256" key="2">
    <source>
        <dbReference type="ARBA" id="ARBA00008054"/>
    </source>
</evidence>
<dbReference type="GO" id="GO:0005178">
    <property type="term" value="F:integrin binding"/>
    <property type="evidence" value="ECO:0007669"/>
    <property type="project" value="TreeGrafter"/>
</dbReference>
<dbReference type="Pfam" id="PF08441">
    <property type="entry name" value="Integrin_A_Ig_1"/>
    <property type="match status" value="1"/>
</dbReference>
<feature type="compositionally biased region" description="Low complexity" evidence="14">
    <location>
        <begin position="1043"/>
        <end position="1060"/>
    </location>
</feature>
<dbReference type="SUPFAM" id="SSF69318">
    <property type="entry name" value="Integrin alpha N-terminal domain"/>
    <property type="match status" value="1"/>
</dbReference>
<gene>
    <name evidence="19" type="primary">LOC112689965</name>
</gene>
<proteinExistence type="inferred from homology"/>
<keyword evidence="6 13" id="KW-0130">Cell adhesion</keyword>
<dbReference type="InterPro" id="IPR048285">
    <property type="entry name" value="Integrin_alpha_Ig-like_2"/>
</dbReference>
<dbReference type="Pfam" id="PF20806">
    <property type="entry name" value="Integrin_A_Ig_3"/>
    <property type="match status" value="1"/>
</dbReference>
<dbReference type="GeneID" id="112689965"/>
<feature type="repeat" description="FG-GAP" evidence="12">
    <location>
        <begin position="366"/>
        <end position="424"/>
    </location>
</feature>
<dbReference type="PRINTS" id="PR01185">
    <property type="entry name" value="INTEGRINA"/>
</dbReference>
<dbReference type="GO" id="GO:0009897">
    <property type="term" value="C:external side of plasma membrane"/>
    <property type="evidence" value="ECO:0007669"/>
    <property type="project" value="TreeGrafter"/>
</dbReference>
<dbReference type="InterPro" id="IPR028994">
    <property type="entry name" value="Integrin_alpha_N"/>
</dbReference>
<sequence length="1168" mass="127760">MTLPSSRPLYALLLTALCCTVLGFNVDVKNCIRHQGPEGSMFGFSVAQHKERGRSWLLIGAPEAQTNQPGVVKGGAVFRCGTSREDDCEEIPFDTRGNNNSTRSIQIDSKSRQWFGATVRSSGDNGVILACAPRYVYFTINGNRKDPVGTCYTTRDFNDFSEYSPCRTRNWGHHKQGTCQAGLGASVSKDGSRLFIGAVGSWYWQGQLYSVSSAARLPYLPAIQYIIDDIDEGQFYSQNLYSRPEVLSTNEGPPTEDDSYLGYSVAVGTFGYSSESGAAVGMPKGSGLLGKVILYSTNLTNLYNITGDQLGAYFGYSICVSDVDGDGGDDIIVGAPLYSEYSKNDGSYETGKVYVYLKKEGYTFFERNTRMGFNSKSRFGLALSGLGDINRDGFGDFAVGAPYDGPHELGAVYIYHGSKTGIRQKYSQLIKSEDVSLGGRPISTFGFSLSGGLDLDNNQYPDLIIGAYESDTAYFMKSRPVAQMTTSVYFKSDNKQIALERRECTTKDGTWVPCLFLTTCLQYTGIGVDDQLNMEMQLVLDAKKPKSPRMFFLSEENRNLLNHSLTLEKNVQSCKTFNVYLKNNIRDKLTSIEAELRYRIIEENRKFTRTLTPVLDLDNELFAVSRDSISIQKNCGGDNICIPNLRLIATPSSESFLLGSNEKLKVDVIVQNEGEDSFETTFDMTVPPGVNYVKIERLDDNENDIPVQCSAPSIMTNNTLHCDIGNPLPRDKYVQFKVVLEPYQTTESKARYEFNMMVNSTNPENLDSISDNTKYLGVPLRVDTDLIIEGTSKPVDLHYNITAEDFVNITDEKQIGPQVIHIYGIRNKGPSDILEAEAYIDWPLFTLAGDPLLYLLEMPETSGQIKCEAIEEINPLKINIDRKRKSYFESSGLISSGLDASVTIKGENTISSSNTVLTETKRFEDLTEEEKKRFLEIQKKDEEESKSQWGDGSYEKKIRYHNSKLESNVATGNGRNSGSNEGFGSSINNVNQGPTFTVGSSAGTGGVIRNDYESKETGLSSVYTGSSHNEGSLGSVSKVGSHVITSGSSSTSTVFKSESGGEAGDIQYGSSRGVYGAAHFDETDLSSGSSTFNKVLPGGSTSRFGPGSSSQGGSSEGNTLHFGTGSNSRKESSGSIEGNSYYGTGSDFRGGSSMHTESSGSLEGTSNF</sequence>
<feature type="repeat" description="FG-GAP" evidence="12">
    <location>
        <begin position="431"/>
        <end position="493"/>
    </location>
</feature>
<dbReference type="PANTHER" id="PTHR23220">
    <property type="entry name" value="INTEGRIN ALPHA"/>
    <property type="match status" value="1"/>
</dbReference>
<dbReference type="Pfam" id="PF01839">
    <property type="entry name" value="FG-GAP"/>
    <property type="match status" value="2"/>
</dbReference>
<evidence type="ECO:0000256" key="4">
    <source>
        <dbReference type="ARBA" id="ARBA00022729"/>
    </source>
</evidence>
<evidence type="ECO:0000256" key="12">
    <source>
        <dbReference type="PROSITE-ProRule" id="PRU00803"/>
    </source>
</evidence>
<keyword evidence="8 13" id="KW-0401">Integrin</keyword>
<dbReference type="Gene3D" id="2.60.40.1460">
    <property type="entry name" value="Integrin domains. Chain A, domain 2"/>
    <property type="match status" value="1"/>
</dbReference>
<evidence type="ECO:0000256" key="10">
    <source>
        <dbReference type="ARBA" id="ARBA00023170"/>
    </source>
</evidence>
<feature type="compositionally biased region" description="Polar residues" evidence="14">
    <location>
        <begin position="1133"/>
        <end position="1143"/>
    </location>
</feature>
<keyword evidence="4 13" id="KW-0732">Signal</keyword>
<feature type="non-terminal residue" evidence="19">
    <location>
        <position position="1168"/>
    </location>
</feature>
<feature type="compositionally biased region" description="Low complexity" evidence="14">
    <location>
        <begin position="1105"/>
        <end position="1117"/>
    </location>
</feature>
<evidence type="ECO:0000256" key="5">
    <source>
        <dbReference type="ARBA" id="ARBA00022737"/>
    </source>
</evidence>
<feature type="repeat" description="FG-GAP" evidence="12">
    <location>
        <begin position="28"/>
        <end position="89"/>
    </location>
</feature>
<dbReference type="GO" id="GO:0007229">
    <property type="term" value="P:integrin-mediated signaling pathway"/>
    <property type="evidence" value="ECO:0007669"/>
    <property type="project" value="UniProtKB-KW"/>
</dbReference>
<feature type="region of interest" description="Disordered" evidence="14">
    <location>
        <begin position="1085"/>
        <end position="1168"/>
    </location>
</feature>
<dbReference type="Gene3D" id="2.60.40.1510">
    <property type="entry name" value="ntegrin, alpha v. Chain A, domain 3"/>
    <property type="match status" value="1"/>
</dbReference>
<evidence type="ECO:0000259" key="16">
    <source>
        <dbReference type="Pfam" id="PF20805"/>
    </source>
</evidence>
<dbReference type="InterPro" id="IPR013519">
    <property type="entry name" value="Int_alpha_beta-p"/>
</dbReference>
<dbReference type="RefSeq" id="XP_025419636.1">
    <property type="nucleotide sequence ID" value="XM_025563851.1"/>
</dbReference>
<feature type="repeat" description="FG-GAP" evidence="12">
    <location>
        <begin position="100"/>
        <end position="160"/>
    </location>
</feature>
<evidence type="ECO:0000256" key="6">
    <source>
        <dbReference type="ARBA" id="ARBA00022889"/>
    </source>
</evidence>
<feature type="compositionally biased region" description="Polar residues" evidence="14">
    <location>
        <begin position="1153"/>
        <end position="1168"/>
    </location>
</feature>
<feature type="region of interest" description="Disordered" evidence="14">
    <location>
        <begin position="1043"/>
        <end position="1067"/>
    </location>
</feature>
<feature type="domain" description="Integrin alpha first immunoglubulin-like" evidence="15">
    <location>
        <begin position="478"/>
        <end position="623"/>
    </location>
</feature>
<keyword evidence="18" id="KW-1185">Reference proteome</keyword>
<evidence type="ECO:0000256" key="11">
    <source>
        <dbReference type="ARBA" id="ARBA00023180"/>
    </source>
</evidence>
<evidence type="ECO:0000256" key="14">
    <source>
        <dbReference type="SAM" id="MobiDB-lite"/>
    </source>
</evidence>
<dbReference type="InterPro" id="IPR013517">
    <property type="entry name" value="FG-GAP"/>
</dbReference>
<keyword evidence="7" id="KW-1133">Transmembrane helix</keyword>
<dbReference type="Proteomes" id="UP000694846">
    <property type="component" value="Unplaced"/>
</dbReference>
<evidence type="ECO:0000256" key="13">
    <source>
        <dbReference type="RuleBase" id="RU003762"/>
    </source>
</evidence>
<feature type="signal peptide" evidence="13">
    <location>
        <begin position="1"/>
        <end position="23"/>
    </location>
</feature>
<reference evidence="19" key="1">
    <citation type="submission" date="2025-08" db="UniProtKB">
        <authorList>
            <consortium name="RefSeq"/>
        </authorList>
    </citation>
    <scope>IDENTIFICATION</scope>
    <source>
        <tissue evidence="19">Whole body</tissue>
    </source>
</reference>
<dbReference type="PANTHER" id="PTHR23220:SF133">
    <property type="entry name" value="INTEGRIN ALPHA-PS2"/>
    <property type="match status" value="1"/>
</dbReference>
<keyword evidence="9" id="KW-0472">Membrane</keyword>
<evidence type="ECO:0000313" key="19">
    <source>
        <dbReference type="RefSeq" id="XP_025419636.1"/>
    </source>
</evidence>
<keyword evidence="10 13" id="KW-0675">Receptor</keyword>
<feature type="domain" description="Integrin alpha third immunoglobulin-like" evidence="17">
    <location>
        <begin position="786"/>
        <end position="925"/>
    </location>
</feature>
<feature type="compositionally biased region" description="Polar residues" evidence="14">
    <location>
        <begin position="1085"/>
        <end position="1103"/>
    </location>
</feature>
<keyword evidence="5" id="KW-0677">Repeat</keyword>
<evidence type="ECO:0000256" key="3">
    <source>
        <dbReference type="ARBA" id="ARBA00022692"/>
    </source>
</evidence>
<keyword evidence="11" id="KW-0325">Glycoprotein</keyword>
<evidence type="ECO:0000256" key="9">
    <source>
        <dbReference type="ARBA" id="ARBA00023136"/>
    </source>
</evidence>
<dbReference type="SMART" id="SM00191">
    <property type="entry name" value="Int_alpha"/>
    <property type="match status" value="5"/>
</dbReference>
<dbReference type="GO" id="GO:0007160">
    <property type="term" value="P:cell-matrix adhesion"/>
    <property type="evidence" value="ECO:0007669"/>
    <property type="project" value="TreeGrafter"/>
</dbReference>
<dbReference type="AlphaFoldDB" id="A0A8B8GAJ3"/>
<dbReference type="Pfam" id="PF20805">
    <property type="entry name" value="Integrin_A_Ig_2"/>
    <property type="match status" value="1"/>
</dbReference>
<dbReference type="GO" id="GO:0007157">
    <property type="term" value="P:heterophilic cell-cell adhesion via plasma membrane cell adhesion molecules"/>
    <property type="evidence" value="ECO:0007669"/>
    <property type="project" value="UniProtKB-ARBA"/>
</dbReference>
<dbReference type="OrthoDB" id="5317514at2759"/>
<dbReference type="InterPro" id="IPR000413">
    <property type="entry name" value="Integrin_alpha"/>
</dbReference>
<dbReference type="PROSITE" id="PS51470">
    <property type="entry name" value="FG_GAP"/>
    <property type="match status" value="5"/>
</dbReference>
<feature type="domain" description="Integrin alpha second immunoglobulin-like" evidence="16">
    <location>
        <begin position="635"/>
        <end position="766"/>
    </location>
</feature>
<dbReference type="GO" id="GO:0048513">
    <property type="term" value="P:animal organ development"/>
    <property type="evidence" value="ECO:0007669"/>
    <property type="project" value="UniProtKB-ARBA"/>
</dbReference>
<protein>
    <submittedName>
        <fullName evidence="19">Integrin alpha-PS2-like</fullName>
    </submittedName>
</protein>
<evidence type="ECO:0000259" key="15">
    <source>
        <dbReference type="Pfam" id="PF08441"/>
    </source>
</evidence>
<dbReference type="InterPro" id="IPR048286">
    <property type="entry name" value="Integrin_alpha_Ig-like_3"/>
</dbReference>
<name>A0A8B8GAJ3_9HEMI</name>
<dbReference type="Gene3D" id="2.60.40.1530">
    <property type="entry name" value="ntegrin, alpha v. Chain A, domain 4"/>
    <property type="match status" value="1"/>
</dbReference>
<accession>A0A8B8GAJ3</accession>
<evidence type="ECO:0000259" key="17">
    <source>
        <dbReference type="Pfam" id="PF20806"/>
    </source>
</evidence>
<dbReference type="Gene3D" id="2.130.10.130">
    <property type="entry name" value="Integrin alpha, N-terminal"/>
    <property type="match status" value="1"/>
</dbReference>
<feature type="region of interest" description="Disordered" evidence="14">
    <location>
        <begin position="965"/>
        <end position="988"/>
    </location>
</feature>
<evidence type="ECO:0000256" key="8">
    <source>
        <dbReference type="ARBA" id="ARBA00023037"/>
    </source>
</evidence>
<keyword evidence="3" id="KW-0812">Transmembrane</keyword>